<dbReference type="RefSeq" id="WP_188551689.1">
    <property type="nucleotide sequence ID" value="NZ_BMFY01000015.1"/>
</dbReference>
<dbReference type="GO" id="GO:0000287">
    <property type="term" value="F:magnesium ion binding"/>
    <property type="evidence" value="ECO:0007669"/>
    <property type="project" value="UniProtKB-UniRule"/>
</dbReference>
<dbReference type="PROSITE" id="PS50886">
    <property type="entry name" value="TRBD"/>
    <property type="match status" value="1"/>
</dbReference>
<dbReference type="Gene3D" id="3.30.56.10">
    <property type="match status" value="2"/>
</dbReference>
<evidence type="ECO:0000256" key="16">
    <source>
        <dbReference type="PROSITE-ProRule" id="PRU00209"/>
    </source>
</evidence>
<dbReference type="InterPro" id="IPR012340">
    <property type="entry name" value="NA-bd_OB-fold"/>
</dbReference>
<dbReference type="PROSITE" id="PS51447">
    <property type="entry name" value="FDX_ACB"/>
    <property type="match status" value="1"/>
</dbReference>
<dbReference type="Gene3D" id="2.40.50.140">
    <property type="entry name" value="Nucleic acid-binding proteins"/>
    <property type="match status" value="1"/>
</dbReference>
<dbReference type="SUPFAM" id="SSF55681">
    <property type="entry name" value="Class II aaRS and biotin synthetases"/>
    <property type="match status" value="1"/>
</dbReference>
<dbReference type="InterPro" id="IPR045864">
    <property type="entry name" value="aa-tRNA-synth_II/BPL/LPL"/>
</dbReference>
<dbReference type="Gene3D" id="3.30.930.10">
    <property type="entry name" value="Bira Bifunctional Protein, Domain 2"/>
    <property type="match status" value="1"/>
</dbReference>
<keyword evidence="4 15" id="KW-0963">Cytoplasm</keyword>
<dbReference type="SMART" id="SM00873">
    <property type="entry name" value="B3_4"/>
    <property type="match status" value="1"/>
</dbReference>
<evidence type="ECO:0000256" key="4">
    <source>
        <dbReference type="ARBA" id="ARBA00022490"/>
    </source>
</evidence>
<evidence type="ECO:0000259" key="18">
    <source>
        <dbReference type="PROSITE" id="PS51447"/>
    </source>
</evidence>
<dbReference type="PANTHER" id="PTHR10947">
    <property type="entry name" value="PHENYLALANYL-TRNA SYNTHETASE BETA CHAIN AND LEUCINE-RICH REPEAT-CONTAINING PROTEIN 47"/>
    <property type="match status" value="1"/>
</dbReference>
<reference evidence="20" key="2">
    <citation type="submission" date="2020-09" db="EMBL/GenBank/DDBJ databases">
        <authorList>
            <person name="Sun Q."/>
            <person name="Zhou Y."/>
        </authorList>
    </citation>
    <scope>NUCLEOTIDE SEQUENCE</scope>
    <source>
        <strain evidence="20">CGMCC 1.12785</strain>
    </source>
</reference>
<dbReference type="InterPro" id="IPR041616">
    <property type="entry name" value="PheRS_beta_core"/>
</dbReference>
<evidence type="ECO:0000256" key="10">
    <source>
        <dbReference type="ARBA" id="ARBA00022842"/>
    </source>
</evidence>
<dbReference type="NCBIfam" id="TIGR00472">
    <property type="entry name" value="pheT_bact"/>
    <property type="match status" value="1"/>
</dbReference>
<evidence type="ECO:0000259" key="17">
    <source>
        <dbReference type="PROSITE" id="PS50886"/>
    </source>
</evidence>
<dbReference type="FunFam" id="2.40.50.140:FF:000045">
    <property type="entry name" value="Phenylalanine--tRNA ligase beta subunit"/>
    <property type="match status" value="1"/>
</dbReference>
<protein>
    <recommendedName>
        <fullName evidence="15">Phenylalanine--tRNA ligase beta subunit</fullName>
        <ecNumber evidence="15">6.1.1.20</ecNumber>
    </recommendedName>
    <alternativeName>
        <fullName evidence="15">Phenylalanyl-tRNA synthetase beta subunit</fullName>
        <shortName evidence="15">PheRS</shortName>
    </alternativeName>
</protein>
<comment type="catalytic activity">
    <reaction evidence="14 15">
        <text>tRNA(Phe) + L-phenylalanine + ATP = L-phenylalanyl-tRNA(Phe) + AMP + diphosphate + H(+)</text>
        <dbReference type="Rhea" id="RHEA:19413"/>
        <dbReference type="Rhea" id="RHEA-COMP:9668"/>
        <dbReference type="Rhea" id="RHEA-COMP:9699"/>
        <dbReference type="ChEBI" id="CHEBI:15378"/>
        <dbReference type="ChEBI" id="CHEBI:30616"/>
        <dbReference type="ChEBI" id="CHEBI:33019"/>
        <dbReference type="ChEBI" id="CHEBI:58095"/>
        <dbReference type="ChEBI" id="CHEBI:78442"/>
        <dbReference type="ChEBI" id="CHEBI:78531"/>
        <dbReference type="ChEBI" id="CHEBI:456215"/>
        <dbReference type="EC" id="6.1.1.20"/>
    </reaction>
</comment>
<keyword evidence="8 15" id="KW-0547">Nucleotide-binding</keyword>
<comment type="subunit">
    <text evidence="3 15">Tetramer of two alpha and two beta subunits.</text>
</comment>
<dbReference type="SMART" id="SM00896">
    <property type="entry name" value="FDX-ACB"/>
    <property type="match status" value="1"/>
</dbReference>
<feature type="binding site" evidence="15">
    <location>
        <position position="481"/>
    </location>
    <ligand>
        <name>Mg(2+)</name>
        <dbReference type="ChEBI" id="CHEBI:18420"/>
        <note>shared with alpha subunit</note>
    </ligand>
</feature>
<comment type="subcellular location">
    <subcellularLocation>
        <location evidence="1 15">Cytoplasm</location>
    </subcellularLocation>
</comment>
<feature type="binding site" evidence="15">
    <location>
        <position position="472"/>
    </location>
    <ligand>
        <name>Mg(2+)</name>
        <dbReference type="ChEBI" id="CHEBI:18420"/>
        <note>shared with alpha subunit</note>
    </ligand>
</feature>
<dbReference type="InterPro" id="IPR009061">
    <property type="entry name" value="DNA-bd_dom_put_sf"/>
</dbReference>
<reference evidence="20" key="1">
    <citation type="journal article" date="2014" name="Int. J. Syst. Evol. Microbiol.">
        <title>Complete genome sequence of Corynebacterium casei LMG S-19264T (=DSM 44701T), isolated from a smear-ripened cheese.</title>
        <authorList>
            <consortium name="US DOE Joint Genome Institute (JGI-PGF)"/>
            <person name="Walter F."/>
            <person name="Albersmeier A."/>
            <person name="Kalinowski J."/>
            <person name="Ruckert C."/>
        </authorList>
    </citation>
    <scope>NUCLEOTIDE SEQUENCE</scope>
    <source>
        <strain evidence="20">CGMCC 1.12785</strain>
    </source>
</reference>
<evidence type="ECO:0000256" key="5">
    <source>
        <dbReference type="ARBA" id="ARBA00022555"/>
    </source>
</evidence>
<keyword evidence="10 15" id="KW-0460">Magnesium</keyword>
<feature type="domain" description="TRNA-binding" evidence="17">
    <location>
        <begin position="40"/>
        <end position="151"/>
    </location>
</feature>
<dbReference type="InterPro" id="IPR005146">
    <property type="entry name" value="B3/B4_tRNA-bd"/>
</dbReference>
<keyword evidence="7 15" id="KW-0479">Metal-binding</keyword>
<keyword evidence="9 15" id="KW-0067">ATP-binding</keyword>
<keyword evidence="21" id="KW-1185">Reference proteome</keyword>
<comment type="cofactor">
    <cofactor evidence="15">
        <name>Mg(2+)</name>
        <dbReference type="ChEBI" id="CHEBI:18420"/>
    </cofactor>
    <text evidence="15">Binds 2 magnesium ions per tetramer.</text>
</comment>
<evidence type="ECO:0000256" key="13">
    <source>
        <dbReference type="ARBA" id="ARBA00023146"/>
    </source>
</evidence>
<evidence type="ECO:0000256" key="14">
    <source>
        <dbReference type="ARBA" id="ARBA00049255"/>
    </source>
</evidence>
<dbReference type="GO" id="GO:0004826">
    <property type="term" value="F:phenylalanine-tRNA ligase activity"/>
    <property type="evidence" value="ECO:0007669"/>
    <property type="project" value="UniProtKB-UniRule"/>
</dbReference>
<evidence type="ECO:0000256" key="2">
    <source>
        <dbReference type="ARBA" id="ARBA00008653"/>
    </source>
</evidence>
<dbReference type="Pfam" id="PF17759">
    <property type="entry name" value="tRNA_synthFbeta"/>
    <property type="match status" value="1"/>
</dbReference>
<dbReference type="SMART" id="SM00874">
    <property type="entry name" value="B5"/>
    <property type="match status" value="1"/>
</dbReference>
<evidence type="ECO:0000256" key="8">
    <source>
        <dbReference type="ARBA" id="ARBA00022741"/>
    </source>
</evidence>
<feature type="domain" description="FDX-ACB" evidence="18">
    <location>
        <begin position="753"/>
        <end position="846"/>
    </location>
</feature>
<dbReference type="Gene3D" id="3.50.40.10">
    <property type="entry name" value="Phenylalanyl-trna Synthetase, Chain B, domain 3"/>
    <property type="match status" value="1"/>
</dbReference>
<dbReference type="GO" id="GO:0009328">
    <property type="term" value="C:phenylalanine-tRNA ligase complex"/>
    <property type="evidence" value="ECO:0007669"/>
    <property type="project" value="TreeGrafter"/>
</dbReference>
<dbReference type="InterPro" id="IPR005121">
    <property type="entry name" value="Fdx_antiC-bd"/>
</dbReference>
<feature type="binding site" evidence="15">
    <location>
        <position position="478"/>
    </location>
    <ligand>
        <name>Mg(2+)</name>
        <dbReference type="ChEBI" id="CHEBI:18420"/>
        <note>shared with alpha subunit</note>
    </ligand>
</feature>
<feature type="domain" description="B5" evidence="19">
    <location>
        <begin position="419"/>
        <end position="494"/>
    </location>
</feature>
<dbReference type="InterPro" id="IPR036690">
    <property type="entry name" value="Fdx_antiC-bd_sf"/>
</dbReference>
<dbReference type="InterPro" id="IPR004532">
    <property type="entry name" value="Phe-tRNA-ligase_IIc_bsu_bact"/>
</dbReference>
<evidence type="ECO:0000256" key="3">
    <source>
        <dbReference type="ARBA" id="ARBA00011209"/>
    </source>
</evidence>
<dbReference type="GO" id="GO:0005524">
    <property type="term" value="F:ATP binding"/>
    <property type="evidence" value="ECO:0007669"/>
    <property type="project" value="UniProtKB-UniRule"/>
</dbReference>
<dbReference type="Pfam" id="PF03483">
    <property type="entry name" value="B3_4"/>
    <property type="match status" value="1"/>
</dbReference>
<comment type="similarity">
    <text evidence="2 15">Belongs to the phenylalanyl-tRNA synthetase beta subunit family. Type 1 subfamily.</text>
</comment>
<evidence type="ECO:0000256" key="11">
    <source>
        <dbReference type="ARBA" id="ARBA00022884"/>
    </source>
</evidence>
<evidence type="ECO:0000256" key="7">
    <source>
        <dbReference type="ARBA" id="ARBA00022723"/>
    </source>
</evidence>
<dbReference type="Pfam" id="PF03147">
    <property type="entry name" value="FDX-ACB"/>
    <property type="match status" value="1"/>
</dbReference>
<dbReference type="GO" id="GO:0006432">
    <property type="term" value="P:phenylalanyl-tRNA aminoacylation"/>
    <property type="evidence" value="ECO:0007669"/>
    <property type="project" value="UniProtKB-UniRule"/>
</dbReference>
<dbReference type="Proteomes" id="UP000616114">
    <property type="component" value="Unassembled WGS sequence"/>
</dbReference>
<dbReference type="InterPro" id="IPR020825">
    <property type="entry name" value="Phe-tRNA_synthase-like_B3/B4"/>
</dbReference>
<dbReference type="SUPFAM" id="SSF56037">
    <property type="entry name" value="PheT/TilS domain"/>
    <property type="match status" value="1"/>
</dbReference>
<evidence type="ECO:0000256" key="9">
    <source>
        <dbReference type="ARBA" id="ARBA00022840"/>
    </source>
</evidence>
<name>A0A8J2XMA7_9MICO</name>
<evidence type="ECO:0000313" key="20">
    <source>
        <dbReference type="EMBL" id="GGA24847.1"/>
    </source>
</evidence>
<keyword evidence="11 16" id="KW-0694">RNA-binding</keyword>
<dbReference type="InterPro" id="IPR033714">
    <property type="entry name" value="tRNA_bind_bactPheRS"/>
</dbReference>
<keyword evidence="13 15" id="KW-0030">Aminoacyl-tRNA synthetase</keyword>
<dbReference type="Gene3D" id="3.30.70.380">
    <property type="entry name" value="Ferrodoxin-fold anticodon-binding domain"/>
    <property type="match status" value="1"/>
</dbReference>
<dbReference type="CDD" id="cd02796">
    <property type="entry name" value="tRNA_bind_bactPheRS"/>
    <property type="match status" value="1"/>
</dbReference>
<keyword evidence="12 15" id="KW-0648">Protein biosynthesis</keyword>
<evidence type="ECO:0000256" key="6">
    <source>
        <dbReference type="ARBA" id="ARBA00022598"/>
    </source>
</evidence>
<dbReference type="Pfam" id="PF03484">
    <property type="entry name" value="B5"/>
    <property type="match status" value="1"/>
</dbReference>
<dbReference type="SUPFAM" id="SSF46955">
    <property type="entry name" value="Putative DNA-binding domain"/>
    <property type="match status" value="1"/>
</dbReference>
<dbReference type="CDD" id="cd00769">
    <property type="entry name" value="PheRS_beta_core"/>
    <property type="match status" value="1"/>
</dbReference>
<dbReference type="HAMAP" id="MF_00283">
    <property type="entry name" value="Phe_tRNA_synth_beta1"/>
    <property type="match status" value="1"/>
</dbReference>
<evidence type="ECO:0000259" key="19">
    <source>
        <dbReference type="PROSITE" id="PS51483"/>
    </source>
</evidence>
<dbReference type="InterPro" id="IPR002547">
    <property type="entry name" value="tRNA-bd_dom"/>
</dbReference>
<dbReference type="SUPFAM" id="SSF54991">
    <property type="entry name" value="Anticodon-binding domain of PheRS"/>
    <property type="match status" value="1"/>
</dbReference>
<dbReference type="FunFam" id="3.30.70.380:FF:000001">
    <property type="entry name" value="Phenylalanine--tRNA ligase beta subunit"/>
    <property type="match status" value="1"/>
</dbReference>
<evidence type="ECO:0000313" key="21">
    <source>
        <dbReference type="Proteomes" id="UP000616114"/>
    </source>
</evidence>
<dbReference type="GO" id="GO:0000049">
    <property type="term" value="F:tRNA binding"/>
    <property type="evidence" value="ECO:0007669"/>
    <property type="project" value="UniProtKB-UniRule"/>
</dbReference>
<dbReference type="PANTHER" id="PTHR10947:SF0">
    <property type="entry name" value="PHENYLALANINE--TRNA LIGASE BETA SUBUNIT"/>
    <property type="match status" value="1"/>
</dbReference>
<evidence type="ECO:0000256" key="15">
    <source>
        <dbReference type="HAMAP-Rule" id="MF_00283"/>
    </source>
</evidence>
<accession>A0A8J2XMA7</accession>
<feature type="binding site" evidence="15">
    <location>
        <position position="482"/>
    </location>
    <ligand>
        <name>Mg(2+)</name>
        <dbReference type="ChEBI" id="CHEBI:18420"/>
        <note>shared with alpha subunit</note>
    </ligand>
</feature>
<gene>
    <name evidence="15 20" type="primary">pheT</name>
    <name evidence="20" type="ORF">GCM10011333_29850</name>
</gene>
<dbReference type="InterPro" id="IPR005147">
    <property type="entry name" value="tRNA_synthase_B5-dom"/>
</dbReference>
<keyword evidence="6 15" id="KW-0436">Ligase</keyword>
<evidence type="ECO:0000256" key="1">
    <source>
        <dbReference type="ARBA" id="ARBA00004496"/>
    </source>
</evidence>
<organism evidence="20 21">
    <name type="scientific">Sediminivirga luteola</name>
    <dbReference type="NCBI Taxonomy" id="1774748"/>
    <lineage>
        <taxon>Bacteria</taxon>
        <taxon>Bacillati</taxon>
        <taxon>Actinomycetota</taxon>
        <taxon>Actinomycetes</taxon>
        <taxon>Micrococcales</taxon>
        <taxon>Brevibacteriaceae</taxon>
        <taxon>Sediminivirga</taxon>
    </lineage>
</organism>
<dbReference type="InterPro" id="IPR045060">
    <property type="entry name" value="Phe-tRNA-ligase_IIc_bsu"/>
</dbReference>
<keyword evidence="5 16" id="KW-0820">tRNA-binding</keyword>
<sequence length="847" mass="89693">MRFPLTWLAELTDLPADRTGEDIAADLAGIGLEEEGLFGPEVTGPVVAGRVLSAEPEKHSNGKTVNWCQVDTGDGEPRGIVCGAHNFSAGDMVVVALPGAVLPGGFAISARKTYGHVSDGMICSAKELGLGEDHSGIIVLAELGLDADDLQPGQDAIALLGLDQVALDVNVTPDRGYQLSLRGLAREAAALYRRPFTDPVARLAPPAAGENGFPVVLRDEAPIHGAAGCDAFAALEVTGFDPAARTPYWMRRRLQQAGMRPISLAVDVTNYVMLELGQPLHAYDRALLGERIVVRRARQGETLVTLDDVPRRLHPEDLLITDETDGTSRIIGLAGVMGGAELEVGDSTSSVLIEAAHFDPISIARTARRHKLSTEASRRFERGVDPLLGAAAAQRCAELLTEYGGGTIEPAATVISRVQAPAPLRISAAAASRYIGVDYEPERAAELLERIGAGVSAEGDSLTVTPPSWRPDLNAEVDLYEEIARIGGYAEIPSVIPAAPGGRGLTDEQRARRRVANLLAADGYTEVLTYPFTSAARFEELGIGEDDPRRAALRLANPMSEDQPLLRTELLLTLVDAAVRNLGRGFKEVRLFEAGLVACTGSATGGAAPGRGPSFPPGYHPSDEELAAILGSVPAQPYHVAGIIAGGPGTGERAGVWGRGRPAEAGDVIDTVRRIAGIQAAGVRTRAAQRAPFHPGRTAEFVLADGSVLGHAGELHPKVCQRLGLPARSVAFEIEFDALLRQPDERSWPGVLSTYPVSRQDAALIVDDAVPAEDLAETLREGAGALLEDLELFDVYTGDQAGEGRKSLAFRFTFRAPDRTLTADEASALRQAAVELAAERHSAQLRG</sequence>
<dbReference type="SUPFAM" id="SSF50249">
    <property type="entry name" value="Nucleic acid-binding proteins"/>
    <property type="match status" value="1"/>
</dbReference>
<dbReference type="Pfam" id="PF01588">
    <property type="entry name" value="tRNA_bind"/>
    <property type="match status" value="1"/>
</dbReference>
<proteinExistence type="inferred from homology"/>
<dbReference type="PROSITE" id="PS51483">
    <property type="entry name" value="B5"/>
    <property type="match status" value="1"/>
</dbReference>
<dbReference type="EC" id="6.1.1.20" evidence="15"/>
<dbReference type="EMBL" id="BMFY01000015">
    <property type="protein sequence ID" value="GGA24847.1"/>
    <property type="molecule type" value="Genomic_DNA"/>
</dbReference>
<evidence type="ECO:0000256" key="12">
    <source>
        <dbReference type="ARBA" id="ARBA00022917"/>
    </source>
</evidence>
<dbReference type="AlphaFoldDB" id="A0A8J2XMA7"/>
<comment type="caution">
    <text evidence="20">The sequence shown here is derived from an EMBL/GenBank/DDBJ whole genome shotgun (WGS) entry which is preliminary data.</text>
</comment>